<dbReference type="RefSeq" id="WP_027223194.1">
    <property type="nucleotide sequence ID" value="NZ_CAAAIJ010000003.1"/>
</dbReference>
<proteinExistence type="predicted"/>
<dbReference type="InterPro" id="IPR015943">
    <property type="entry name" value="WD40/YVTN_repeat-like_dom_sf"/>
</dbReference>
<reference evidence="1 2" key="1">
    <citation type="submission" date="2018-06" db="EMBL/GenBank/DDBJ databases">
        <authorList>
            <consortium name="Pathogen Informatics"/>
            <person name="Doyle S."/>
        </authorList>
    </citation>
    <scope>NUCLEOTIDE SEQUENCE [LARGE SCALE GENOMIC DNA]</scope>
    <source>
        <strain evidence="1 2">NCTC12272</strain>
    </source>
</reference>
<dbReference type="Proteomes" id="UP000249566">
    <property type="component" value="Chromosome 1"/>
</dbReference>
<dbReference type="EMBL" id="LS483412">
    <property type="protein sequence ID" value="SQG88923.1"/>
    <property type="molecule type" value="Genomic_DNA"/>
</dbReference>
<sequence length="486" mass="50335">MKRTLPKILFLLLSLTGNPIFAAGLLFNVLATGSVLTINTTIPNHTYPNAGISVRTPGYQLTGLGRDCQLNTNGYCLFTVSDRQTAQISISGPSGTVQVVLCLNGAGALSCQNYYVHIDNFLFTVGTYESGGIISPIFYRSTDFGATWQGPLFLTVPAGATNNKANSISCSKSGLVCSTVGNIFIGGTNQSFAWSTSDGGINWLPSVIPLSTANEILIGVSCSSDGVKCAAVGQSLTTGRPIAYFSKNSGRTWLASTVPAGATGSMQGVSCSSSLSTCTAVGLSFVPLSAVAYYSLDEGQTWFTSSGIDPIEQAVLFRVSCSTSGKNCASVGKTLDDLNLIAYTSENSGVTWTKSAPFQLPTNSLPTVELVGLGCSDSGTQCTAVGSASSATVDFALSYSTKNGGRTWSSPTLVPPPNPPGTSIGFNGLFCYPSGVLCFAVGRADLANPRQPIVFETANGGSNWEEGSPLSGDAGRYNLFSASGSH</sequence>
<evidence type="ECO:0000313" key="2">
    <source>
        <dbReference type="Proteomes" id="UP000249566"/>
    </source>
</evidence>
<dbReference type="AlphaFoldDB" id="A0AAX2IUE0"/>
<dbReference type="SUPFAM" id="SSF50939">
    <property type="entry name" value="Sialidases"/>
    <property type="match status" value="2"/>
</dbReference>
<protein>
    <submittedName>
        <fullName evidence="1">BNR/Asp-box repeat containing protein</fullName>
    </submittedName>
</protein>
<dbReference type="InterPro" id="IPR036278">
    <property type="entry name" value="Sialidase_sf"/>
</dbReference>
<name>A0AAX2IUE0_LEGPN</name>
<dbReference type="Gene3D" id="2.130.10.10">
    <property type="entry name" value="YVTN repeat-like/Quinoprotein amine dehydrogenase"/>
    <property type="match status" value="1"/>
</dbReference>
<accession>A0AAX2IUE0</accession>
<evidence type="ECO:0000313" key="1">
    <source>
        <dbReference type="EMBL" id="SQG88923.1"/>
    </source>
</evidence>
<gene>
    <name evidence="1" type="ORF">NCTC12272_00088</name>
</gene>
<organism evidence="1 2">
    <name type="scientific">Legionella pneumophila subsp. pascullei</name>
    <dbReference type="NCBI Taxonomy" id="91890"/>
    <lineage>
        <taxon>Bacteria</taxon>
        <taxon>Pseudomonadati</taxon>
        <taxon>Pseudomonadota</taxon>
        <taxon>Gammaproteobacteria</taxon>
        <taxon>Legionellales</taxon>
        <taxon>Legionellaceae</taxon>
        <taxon>Legionella</taxon>
    </lineage>
</organism>